<proteinExistence type="predicted"/>
<dbReference type="InterPro" id="IPR013216">
    <property type="entry name" value="Methyltransf_11"/>
</dbReference>
<evidence type="ECO:0000313" key="3">
    <source>
        <dbReference type="Proteomes" id="UP001149165"/>
    </source>
</evidence>
<sequence length="244" mass="26611">MESIYTSEPLENHFERLIAANRPVPPKPSYGIDSPVGLATSNIFFPLYLYTTKKGKFDAWDKLLDELPSDVFNSPGLDLGCGRGMVLLKIAERKKKLAASSPGTTIAPAYGIDLFINRDQSGNSPEATFDNAASLKLAEHIVLHTASFAELPFRDGSMSLVTASLSIHNPDLPIRDKAIAEAARVLKPGGYLLIFELAGYIGEYKKVLESSGWTDVQSNYGGLQTMFGFWPSQILKARKPAEAS</sequence>
<dbReference type="OrthoDB" id="10017101at2759"/>
<dbReference type="EMBL" id="JAPQKH010000006">
    <property type="protein sequence ID" value="KAJ5092829.1"/>
    <property type="molecule type" value="Genomic_DNA"/>
</dbReference>
<name>A0A9W9F3C5_9EURO</name>
<reference evidence="2" key="1">
    <citation type="submission" date="2022-11" db="EMBL/GenBank/DDBJ databases">
        <authorList>
            <person name="Petersen C."/>
        </authorList>
    </citation>
    <scope>NUCLEOTIDE SEQUENCE</scope>
    <source>
        <strain evidence="2">IBT 30069</strain>
    </source>
</reference>
<evidence type="ECO:0000313" key="2">
    <source>
        <dbReference type="EMBL" id="KAJ5092829.1"/>
    </source>
</evidence>
<dbReference type="PANTHER" id="PTHR45277:SF1">
    <property type="entry name" value="EXPRESSED PROTEIN"/>
    <property type="match status" value="1"/>
</dbReference>
<organism evidence="2 3">
    <name type="scientific">Penicillium angulare</name>
    <dbReference type="NCBI Taxonomy" id="116970"/>
    <lineage>
        <taxon>Eukaryota</taxon>
        <taxon>Fungi</taxon>
        <taxon>Dikarya</taxon>
        <taxon>Ascomycota</taxon>
        <taxon>Pezizomycotina</taxon>
        <taxon>Eurotiomycetes</taxon>
        <taxon>Eurotiomycetidae</taxon>
        <taxon>Eurotiales</taxon>
        <taxon>Aspergillaceae</taxon>
        <taxon>Penicillium</taxon>
    </lineage>
</organism>
<dbReference type="CDD" id="cd02440">
    <property type="entry name" value="AdoMet_MTases"/>
    <property type="match status" value="1"/>
</dbReference>
<evidence type="ECO:0000259" key="1">
    <source>
        <dbReference type="Pfam" id="PF08241"/>
    </source>
</evidence>
<dbReference type="AlphaFoldDB" id="A0A9W9F3C5"/>
<keyword evidence="3" id="KW-1185">Reference proteome</keyword>
<dbReference type="Pfam" id="PF08241">
    <property type="entry name" value="Methyltransf_11"/>
    <property type="match status" value="1"/>
</dbReference>
<dbReference type="GO" id="GO:0008757">
    <property type="term" value="F:S-adenosylmethionine-dependent methyltransferase activity"/>
    <property type="evidence" value="ECO:0007669"/>
    <property type="project" value="InterPro"/>
</dbReference>
<protein>
    <recommendedName>
        <fullName evidence="1">Methyltransferase type 11 domain-containing protein</fullName>
    </recommendedName>
</protein>
<reference evidence="2" key="2">
    <citation type="journal article" date="2023" name="IMA Fungus">
        <title>Comparative genomic study of the Penicillium genus elucidates a diverse pangenome and 15 lateral gene transfer events.</title>
        <authorList>
            <person name="Petersen C."/>
            <person name="Sorensen T."/>
            <person name="Nielsen M.R."/>
            <person name="Sondergaard T.E."/>
            <person name="Sorensen J.L."/>
            <person name="Fitzpatrick D.A."/>
            <person name="Frisvad J.C."/>
            <person name="Nielsen K.L."/>
        </authorList>
    </citation>
    <scope>NUCLEOTIDE SEQUENCE</scope>
    <source>
        <strain evidence="2">IBT 30069</strain>
    </source>
</reference>
<feature type="domain" description="Methyltransferase type 11" evidence="1">
    <location>
        <begin position="77"/>
        <end position="194"/>
    </location>
</feature>
<accession>A0A9W9F3C5</accession>
<gene>
    <name evidence="2" type="ORF">N7456_008690</name>
</gene>
<dbReference type="SUPFAM" id="SSF53335">
    <property type="entry name" value="S-adenosyl-L-methionine-dependent methyltransferases"/>
    <property type="match status" value="1"/>
</dbReference>
<comment type="caution">
    <text evidence="2">The sequence shown here is derived from an EMBL/GenBank/DDBJ whole genome shotgun (WGS) entry which is preliminary data.</text>
</comment>
<dbReference type="Proteomes" id="UP001149165">
    <property type="component" value="Unassembled WGS sequence"/>
</dbReference>
<dbReference type="Gene3D" id="3.40.50.150">
    <property type="entry name" value="Vaccinia Virus protein VP39"/>
    <property type="match status" value="1"/>
</dbReference>
<dbReference type="InterPro" id="IPR029063">
    <property type="entry name" value="SAM-dependent_MTases_sf"/>
</dbReference>
<dbReference type="PANTHER" id="PTHR45277">
    <property type="entry name" value="EXPRESSED PROTEIN"/>
    <property type="match status" value="1"/>
</dbReference>